<dbReference type="AlphaFoldDB" id="A0A6G0Y7Y6"/>
<comment type="caution">
    <text evidence="1">The sequence shown here is derived from an EMBL/GenBank/DDBJ whole genome shotgun (WGS) entry which is preliminary data.</text>
</comment>
<keyword evidence="2" id="KW-1185">Reference proteome</keyword>
<organism evidence="1 2">
    <name type="scientific">Aphis craccivora</name>
    <name type="common">Cowpea aphid</name>
    <dbReference type="NCBI Taxonomy" id="307492"/>
    <lineage>
        <taxon>Eukaryota</taxon>
        <taxon>Metazoa</taxon>
        <taxon>Ecdysozoa</taxon>
        <taxon>Arthropoda</taxon>
        <taxon>Hexapoda</taxon>
        <taxon>Insecta</taxon>
        <taxon>Pterygota</taxon>
        <taxon>Neoptera</taxon>
        <taxon>Paraneoptera</taxon>
        <taxon>Hemiptera</taxon>
        <taxon>Sternorrhyncha</taxon>
        <taxon>Aphidomorpha</taxon>
        <taxon>Aphidoidea</taxon>
        <taxon>Aphididae</taxon>
        <taxon>Aphidini</taxon>
        <taxon>Aphis</taxon>
        <taxon>Aphis</taxon>
    </lineage>
</organism>
<dbReference type="EMBL" id="VUJU01005650">
    <property type="protein sequence ID" value="KAF0750663.1"/>
    <property type="molecule type" value="Genomic_DNA"/>
</dbReference>
<reference evidence="1 2" key="1">
    <citation type="submission" date="2019-08" db="EMBL/GenBank/DDBJ databases">
        <title>Whole genome of Aphis craccivora.</title>
        <authorList>
            <person name="Voronova N.V."/>
            <person name="Shulinski R.S."/>
            <person name="Bandarenka Y.V."/>
            <person name="Zhorov D.G."/>
            <person name="Warner D."/>
        </authorList>
    </citation>
    <scope>NUCLEOTIDE SEQUENCE [LARGE SCALE GENOMIC DNA]</scope>
    <source>
        <strain evidence="1">180601</strain>
        <tissue evidence="1">Whole Body</tissue>
    </source>
</reference>
<sequence length="247" mass="28093">MKIDETGGLPYKIELLIKKPYMIRVNIDMVDGLVNGAIDLKQSDMMWRTHPCIDKRWSLIGLRPSTITLPSKIISFKRMKFPLTPACAISIQKSQGSTSGDYRFYHGHKKELKEIRIEFERLARLSVVTKIASFHSESTRLKIETSSTYLTNTNGLHLLDAPVGNYVIRLTLCVVQLTISPSVILTLEDNIHGDSFVKQHYLFQKSHTVLELLLNPTDKIVILHCNPPPVDSMPIFSRYTGQSIRDQ</sequence>
<gene>
    <name evidence="1" type="ORF">FWK35_00019146</name>
</gene>
<dbReference type="OrthoDB" id="10071389at2759"/>
<keyword evidence="1" id="KW-0547">Nucleotide-binding</keyword>
<accession>A0A6G0Y7Y6</accession>
<name>A0A6G0Y7Y6_APHCR</name>
<evidence type="ECO:0000313" key="2">
    <source>
        <dbReference type="Proteomes" id="UP000478052"/>
    </source>
</evidence>
<keyword evidence="1" id="KW-0067">ATP-binding</keyword>
<evidence type="ECO:0000313" key="1">
    <source>
        <dbReference type="EMBL" id="KAF0750663.1"/>
    </source>
</evidence>
<protein>
    <submittedName>
        <fullName evidence="1">ATP-dependent DNA helicase PIF1-like</fullName>
    </submittedName>
</protein>
<dbReference type="Proteomes" id="UP000478052">
    <property type="component" value="Unassembled WGS sequence"/>
</dbReference>
<keyword evidence="1" id="KW-0347">Helicase</keyword>
<dbReference type="GO" id="GO:0004386">
    <property type="term" value="F:helicase activity"/>
    <property type="evidence" value="ECO:0007669"/>
    <property type="project" value="UniProtKB-KW"/>
</dbReference>
<keyword evidence="1" id="KW-0378">Hydrolase</keyword>
<proteinExistence type="predicted"/>